<protein>
    <submittedName>
        <fullName evidence="2">Guanylate kinase</fullName>
    </submittedName>
</protein>
<evidence type="ECO:0000256" key="1">
    <source>
        <dbReference type="SAM" id="MobiDB-lite"/>
    </source>
</evidence>
<dbReference type="EMBL" id="JANUAE010000027">
    <property type="protein sequence ID" value="MCS3712116.1"/>
    <property type="molecule type" value="Genomic_DNA"/>
</dbReference>
<gene>
    <name evidence="2" type="ORF">GGP61_003754</name>
</gene>
<dbReference type="AlphaFoldDB" id="A0A9X2Q9S7"/>
<dbReference type="GO" id="GO:0016301">
    <property type="term" value="F:kinase activity"/>
    <property type="evidence" value="ECO:0007669"/>
    <property type="project" value="UniProtKB-KW"/>
</dbReference>
<dbReference type="RefSeq" id="WP_259124763.1">
    <property type="nucleotide sequence ID" value="NZ_JANUAE010000027.1"/>
</dbReference>
<feature type="compositionally biased region" description="Basic and acidic residues" evidence="1">
    <location>
        <begin position="21"/>
        <end position="33"/>
    </location>
</feature>
<sequence>MSSGSNTSRKSREFVGAYVDPDTKKQVERRAESEGETVSDVVRRRLSDVDTEH</sequence>
<name>A0A9X2Q9S7_9BACT</name>
<proteinExistence type="predicted"/>
<dbReference type="Proteomes" id="UP001155057">
    <property type="component" value="Unassembled WGS sequence"/>
</dbReference>
<evidence type="ECO:0000313" key="3">
    <source>
        <dbReference type="Proteomes" id="UP001155057"/>
    </source>
</evidence>
<accession>A0A9X2Q9S7</accession>
<comment type="caution">
    <text evidence="2">The sequence shown here is derived from an EMBL/GenBank/DDBJ whole genome shotgun (WGS) entry which is preliminary data.</text>
</comment>
<feature type="region of interest" description="Disordered" evidence="1">
    <location>
        <begin position="1"/>
        <end position="53"/>
    </location>
</feature>
<keyword evidence="2" id="KW-0418">Kinase</keyword>
<feature type="compositionally biased region" description="Basic and acidic residues" evidence="1">
    <location>
        <begin position="41"/>
        <end position="53"/>
    </location>
</feature>
<keyword evidence="2" id="KW-0808">Transferase</keyword>
<evidence type="ECO:0000313" key="2">
    <source>
        <dbReference type="EMBL" id="MCS3712116.1"/>
    </source>
</evidence>
<reference evidence="2" key="1">
    <citation type="submission" date="2022-08" db="EMBL/GenBank/DDBJ databases">
        <title>Genomic Encyclopedia of Type Strains, Phase V (KMG-V): Genome sequencing to study the core and pangenomes of soil and plant-associated prokaryotes.</title>
        <authorList>
            <person name="Whitman W."/>
        </authorList>
    </citation>
    <scope>NUCLEOTIDE SEQUENCE</scope>
    <source>
        <strain evidence="2">SP3049</strain>
    </source>
</reference>
<organism evidence="2 3">
    <name type="scientific">Salinibacter ruber</name>
    <dbReference type="NCBI Taxonomy" id="146919"/>
    <lineage>
        <taxon>Bacteria</taxon>
        <taxon>Pseudomonadati</taxon>
        <taxon>Rhodothermota</taxon>
        <taxon>Rhodothermia</taxon>
        <taxon>Rhodothermales</taxon>
        <taxon>Salinibacteraceae</taxon>
        <taxon>Salinibacter</taxon>
    </lineage>
</organism>